<dbReference type="InterPro" id="IPR039910">
    <property type="entry name" value="D15-like"/>
</dbReference>
<evidence type="ECO:0000256" key="5">
    <source>
        <dbReference type="SAM" id="MobiDB-lite"/>
    </source>
</evidence>
<reference evidence="7 8" key="1">
    <citation type="journal article" date="2018" name="Front. Microbiol.">
        <title>Hydrolytic Capabilities as a Key to Environmental Success: Chitinolytic and Cellulolytic Acidobacteria From Acidic Sub-arctic Soils and Boreal Peatlands.</title>
        <authorList>
            <person name="Belova S.E."/>
            <person name="Ravin N.V."/>
            <person name="Pankratov T.A."/>
            <person name="Rakitin A.L."/>
            <person name="Ivanova A.A."/>
            <person name="Beletsky A.V."/>
            <person name="Mardanov A.V."/>
            <person name="Sinninghe Damste J.S."/>
            <person name="Dedysh S.N."/>
        </authorList>
    </citation>
    <scope>NUCLEOTIDE SEQUENCE [LARGE SCALE GENOMIC DNA]</scope>
    <source>
        <strain evidence="7 8">SBC82</strain>
    </source>
</reference>
<proteinExistence type="predicted"/>
<dbReference type="AlphaFoldDB" id="A0A2Z5G888"/>
<comment type="subcellular location">
    <subcellularLocation>
        <location evidence="1">Membrane</location>
    </subcellularLocation>
</comment>
<keyword evidence="3" id="KW-0812">Transmembrane</keyword>
<feature type="domain" description="POTRA" evidence="6">
    <location>
        <begin position="541"/>
        <end position="615"/>
    </location>
</feature>
<dbReference type="GO" id="GO:0019867">
    <property type="term" value="C:outer membrane"/>
    <property type="evidence" value="ECO:0007669"/>
    <property type="project" value="InterPro"/>
</dbReference>
<dbReference type="OrthoDB" id="9776356at2"/>
<dbReference type="Proteomes" id="UP000253606">
    <property type="component" value="Chromosome"/>
</dbReference>
<dbReference type="KEGG" id="abas:ACPOL_5945"/>
<evidence type="ECO:0000256" key="3">
    <source>
        <dbReference type="ARBA" id="ARBA00022692"/>
    </source>
</evidence>
<dbReference type="Pfam" id="PF07244">
    <property type="entry name" value="POTRA"/>
    <property type="match status" value="5"/>
</dbReference>
<keyword evidence="8" id="KW-1185">Reference proteome</keyword>
<dbReference type="InterPro" id="IPR010827">
    <property type="entry name" value="BamA/TamA_POTRA"/>
</dbReference>
<evidence type="ECO:0000259" key="6">
    <source>
        <dbReference type="PROSITE" id="PS51779"/>
    </source>
</evidence>
<evidence type="ECO:0000256" key="4">
    <source>
        <dbReference type="ARBA" id="ARBA00023136"/>
    </source>
</evidence>
<dbReference type="PROSITE" id="PS51779">
    <property type="entry name" value="POTRA"/>
    <property type="match status" value="2"/>
</dbReference>
<organism evidence="7 8">
    <name type="scientific">Acidisarcina polymorpha</name>
    <dbReference type="NCBI Taxonomy" id="2211140"/>
    <lineage>
        <taxon>Bacteria</taxon>
        <taxon>Pseudomonadati</taxon>
        <taxon>Acidobacteriota</taxon>
        <taxon>Terriglobia</taxon>
        <taxon>Terriglobales</taxon>
        <taxon>Acidobacteriaceae</taxon>
        <taxon>Acidisarcina</taxon>
    </lineage>
</organism>
<name>A0A2Z5G888_9BACT</name>
<gene>
    <name evidence="7" type="ORF">ACPOL_5945</name>
</gene>
<evidence type="ECO:0000256" key="1">
    <source>
        <dbReference type="ARBA" id="ARBA00004370"/>
    </source>
</evidence>
<dbReference type="EMBL" id="CP030840">
    <property type="protein sequence ID" value="AXC15189.1"/>
    <property type="molecule type" value="Genomic_DNA"/>
</dbReference>
<keyword evidence="4" id="KW-0472">Membrane</keyword>
<protein>
    <recommendedName>
        <fullName evidence="6">POTRA domain-containing protein</fullName>
    </recommendedName>
</protein>
<evidence type="ECO:0000313" key="8">
    <source>
        <dbReference type="Proteomes" id="UP000253606"/>
    </source>
</evidence>
<dbReference type="PANTHER" id="PTHR12815">
    <property type="entry name" value="SORTING AND ASSEMBLY MACHINERY SAMM50 PROTEIN FAMILY MEMBER"/>
    <property type="match status" value="1"/>
</dbReference>
<feature type="region of interest" description="Disordered" evidence="5">
    <location>
        <begin position="1"/>
        <end position="35"/>
    </location>
</feature>
<keyword evidence="2" id="KW-1134">Transmembrane beta strand</keyword>
<feature type="domain" description="POTRA" evidence="6">
    <location>
        <begin position="459"/>
        <end position="538"/>
    </location>
</feature>
<accession>A0A2Z5G888</accession>
<dbReference type="InterPro" id="IPR034746">
    <property type="entry name" value="POTRA"/>
</dbReference>
<evidence type="ECO:0000313" key="7">
    <source>
        <dbReference type="EMBL" id="AXC15189.1"/>
    </source>
</evidence>
<dbReference type="Gene3D" id="2.40.160.50">
    <property type="entry name" value="membrane protein fhac: a member of the omp85/tpsb transporter family"/>
    <property type="match status" value="1"/>
</dbReference>
<dbReference type="PANTHER" id="PTHR12815:SF18">
    <property type="entry name" value="SORTING AND ASSEMBLY MACHINERY COMPONENT 50 HOMOLOG"/>
    <property type="match status" value="1"/>
</dbReference>
<dbReference type="Pfam" id="PF01103">
    <property type="entry name" value="Omp85"/>
    <property type="match status" value="1"/>
</dbReference>
<evidence type="ECO:0000256" key="2">
    <source>
        <dbReference type="ARBA" id="ARBA00022452"/>
    </source>
</evidence>
<dbReference type="InterPro" id="IPR000184">
    <property type="entry name" value="Bac_surfAg_D15"/>
</dbReference>
<dbReference type="Gene3D" id="3.10.20.310">
    <property type="entry name" value="membrane protein fhac"/>
    <property type="match status" value="6"/>
</dbReference>
<sequence>MGTGSSTGSANRPSTTSSQSPAAGQASTPLTASSATLAPKAQVPGLRAWEGLKIAAIQFRGVGTTTLDPLPAGLALQPGMALVSDKLRDSLRRLYATGLYDTIVVEGTRSGNEVTIIFTGEPRVFIGTVSVRGVKDDRLTSQLQRATKLDPGTTYSQTKLDRGEELIKQFLEQNGYFQPTVTVQTQADQPNSQMNITYIVGLGKSARVGDVHVDGNSGMSIEEFRKKAKLKLNSKVTRDTSDRALSGLRKVYQKQQRLASNVDLQSKAYQPPSNHVNYSFGVDRGPIVSVVVDGAKLSKTIIKRLIPVYEEGAVDEDLLNEGDRNLRDYYQRAGYFDVKINHQNQVHTADRADIVYTVDRGLRHRVVNVSIVGNKYFSSETILERLSVQKADIFQHTGLYSQALVNTDVGAIKALYQSNGFSNITVSPEITSSDEEAPGKSAKVGSIAVKYLIDEGVQQKIGRFEITGASKVPLSTLTPLLNTQGGQPYSAENVAGDRDAVLGYYLDHGFGQAQVSVVQQDDPADKQLVNVTFNITEGDEIFVRQVLVSGLEHTRPKTVDQLVSVHPGDPLNQTALLNTQRRLYDLALFNEVNTAVQNPNGDELRKNVLLQLTEAKRWDFNYGFGFEVQTGNPTNTCLSYQTLIILGINPATYHCGTNGNTGVSPAVLFEVTRTNVRGTNQSATLRTAYGTLEQRATLIYQFPHLFGLQKFDGSLSGGYINSQDVTTYSSSRLEGSVRVTERPDRRNTLIYEFSYRRVKVASVQVAPNLVPLYSQPVRVGGPGITWIRDTRDNTLDAHRGTYTTIQDFLADSSFGSQANFNRLDMTNSTYYTVGKRKWVIARSTRFGTEESFGSPSFLTIPLPERLYAGGAQSQRGFGINQAGPRDEETGFPIGGYGVFVNSLELRLPNPTLPFVGNNLGFVLFHDMGNVFNQTSDIGPSFLRFHQPDVATCKDTSTPPVESGTLTSGKCSFNYFSHAVGLGLRYRTPIGPIRFDLAVNLDPSYYPVFITYAASSSTAVSTPPYHSNSGYFNFFFSIGQSF</sequence>
<dbReference type="RefSeq" id="WP_150133146.1">
    <property type="nucleotide sequence ID" value="NZ_CP030840.1"/>
</dbReference>